<dbReference type="AlphaFoldDB" id="A0A2V2Z049"/>
<reference evidence="2 3" key="1">
    <citation type="submission" date="2018-05" db="EMBL/GenBank/DDBJ databases">
        <title>Genomic Encyclopedia of Type Strains, Phase III (KMG-III): the genomes of soil and plant-associated and newly described type strains.</title>
        <authorList>
            <person name="Whitman W."/>
        </authorList>
    </citation>
    <scope>NUCLEOTIDE SEQUENCE [LARGE SCALE GENOMIC DNA]</scope>
    <source>
        <strain evidence="2 3">CECT 5696</strain>
    </source>
</reference>
<feature type="compositionally biased region" description="Acidic residues" evidence="1">
    <location>
        <begin position="69"/>
        <end position="81"/>
    </location>
</feature>
<evidence type="ECO:0000256" key="1">
    <source>
        <dbReference type="SAM" id="MobiDB-lite"/>
    </source>
</evidence>
<dbReference type="EMBL" id="QGTQ01000002">
    <property type="protein sequence ID" value="PWW07417.1"/>
    <property type="molecule type" value="Genomic_DNA"/>
</dbReference>
<comment type="caution">
    <text evidence="2">The sequence shown here is derived from an EMBL/GenBank/DDBJ whole genome shotgun (WGS) entry which is preliminary data.</text>
</comment>
<dbReference type="RefSeq" id="WP_110042657.1">
    <property type="nucleotide sequence ID" value="NZ_CP054612.1"/>
</dbReference>
<accession>A0A2V2Z049</accession>
<evidence type="ECO:0000313" key="2">
    <source>
        <dbReference type="EMBL" id="PWW07417.1"/>
    </source>
</evidence>
<evidence type="ECO:0000313" key="3">
    <source>
        <dbReference type="Proteomes" id="UP000246635"/>
    </source>
</evidence>
<dbReference type="OrthoDB" id="2665608at2"/>
<name>A0A2V2Z049_9BACL</name>
<dbReference type="Proteomes" id="UP000246635">
    <property type="component" value="Unassembled WGS sequence"/>
</dbReference>
<gene>
    <name evidence="2" type="ORF">DFQ01_102310</name>
</gene>
<feature type="compositionally biased region" description="Acidic residues" evidence="1">
    <location>
        <begin position="52"/>
        <end position="61"/>
    </location>
</feature>
<protein>
    <submittedName>
        <fullName evidence="2">Uncharacterized protein</fullName>
    </submittedName>
</protein>
<sequence>MSGSEHQHNGTICPWCHSEIVWDEEIGPEEFCPHCDNELSGYRTMQIGIDQSSDDSDEEELEHNHNHDNEEDEWSDNDSSEWMESAKAGDGFRQARRSGFAIEEKIERVLDDQLEVPECPSCRGYMLELGANQVTRDNFKPAVPPALGQPLLAAPFETVLYVCPSCFETSTKLSFAARQQLTELLEKSSK</sequence>
<keyword evidence="3" id="KW-1185">Reference proteome</keyword>
<organism evidence="2 3">
    <name type="scientific">Paenibacillus cellulosilyticus</name>
    <dbReference type="NCBI Taxonomy" id="375489"/>
    <lineage>
        <taxon>Bacteria</taxon>
        <taxon>Bacillati</taxon>
        <taxon>Bacillota</taxon>
        <taxon>Bacilli</taxon>
        <taxon>Bacillales</taxon>
        <taxon>Paenibacillaceae</taxon>
        <taxon>Paenibacillus</taxon>
    </lineage>
</organism>
<feature type="region of interest" description="Disordered" evidence="1">
    <location>
        <begin position="51"/>
        <end position="90"/>
    </location>
</feature>
<proteinExistence type="predicted"/>